<keyword evidence="1 9" id="KW-0808">Transferase</keyword>
<accession>A0A8R1DRQ1</accession>
<dbReference type="InterPro" id="IPR017441">
    <property type="entry name" value="Protein_kinase_ATP_BS"/>
</dbReference>
<dbReference type="InterPro" id="IPR011009">
    <property type="entry name" value="Kinase-like_dom_sf"/>
</dbReference>
<dbReference type="AlphaFoldDB" id="A0A8R1DRQ1"/>
<dbReference type="SUPFAM" id="SSF56112">
    <property type="entry name" value="Protein kinase-like (PK-like)"/>
    <property type="match status" value="1"/>
</dbReference>
<proteinExistence type="inferred from homology"/>
<dbReference type="SMART" id="SM00219">
    <property type="entry name" value="TyrKc"/>
    <property type="match status" value="1"/>
</dbReference>
<dbReference type="InterPro" id="IPR036860">
    <property type="entry name" value="SH2_dom_sf"/>
</dbReference>
<keyword evidence="4 8" id="KW-0067">ATP-binding</keyword>
<feature type="domain" description="Protein kinase" evidence="12">
    <location>
        <begin position="286"/>
        <end position="544"/>
    </location>
</feature>
<evidence type="ECO:0000313" key="13">
    <source>
        <dbReference type="EnsemblMetazoa" id="CJA10418.1"/>
    </source>
</evidence>
<dbReference type="FunFam" id="1.10.510.10:FF:000862">
    <property type="entry name" value="Tyrosine-protein kinase"/>
    <property type="match status" value="1"/>
</dbReference>
<reference evidence="13" key="2">
    <citation type="submission" date="2022-06" db="UniProtKB">
        <authorList>
            <consortium name="EnsemblMetazoa"/>
        </authorList>
    </citation>
    <scope>IDENTIFICATION</scope>
    <source>
        <strain evidence="13">DF5081</strain>
    </source>
</reference>
<dbReference type="Pfam" id="PF07714">
    <property type="entry name" value="PK_Tyr_Ser-Thr"/>
    <property type="match status" value="1"/>
</dbReference>
<evidence type="ECO:0000256" key="8">
    <source>
        <dbReference type="PROSITE-ProRule" id="PRU10141"/>
    </source>
</evidence>
<dbReference type="Proteomes" id="UP000005237">
    <property type="component" value="Unassembled WGS sequence"/>
</dbReference>
<evidence type="ECO:0000256" key="5">
    <source>
        <dbReference type="ARBA" id="ARBA00023137"/>
    </source>
</evidence>
<keyword evidence="3 9" id="KW-0418">Kinase</keyword>
<feature type="binding site" evidence="8">
    <location>
        <position position="315"/>
    </location>
    <ligand>
        <name>ATP</name>
        <dbReference type="ChEBI" id="CHEBI:30616"/>
    </ligand>
</feature>
<dbReference type="PANTHER" id="PTHR24418">
    <property type="entry name" value="TYROSINE-PROTEIN KINASE"/>
    <property type="match status" value="1"/>
</dbReference>
<dbReference type="PROSITE" id="PS50001">
    <property type="entry name" value="SH2"/>
    <property type="match status" value="1"/>
</dbReference>
<feature type="domain" description="SH2" evidence="11">
    <location>
        <begin position="152"/>
        <end position="273"/>
    </location>
</feature>
<comment type="similarity">
    <text evidence="9">Belongs to the protein kinase superfamily. Tyr protein kinase family.</text>
</comment>
<evidence type="ECO:0000256" key="1">
    <source>
        <dbReference type="ARBA" id="ARBA00022679"/>
    </source>
</evidence>
<evidence type="ECO:0000259" key="11">
    <source>
        <dbReference type="PROSITE" id="PS50001"/>
    </source>
</evidence>
<evidence type="ECO:0000256" key="10">
    <source>
        <dbReference type="SAM" id="MobiDB-lite"/>
    </source>
</evidence>
<evidence type="ECO:0000256" key="6">
    <source>
        <dbReference type="ARBA" id="ARBA00051245"/>
    </source>
</evidence>
<dbReference type="InterPro" id="IPR008266">
    <property type="entry name" value="Tyr_kinase_AS"/>
</dbReference>
<dbReference type="SMART" id="SM00252">
    <property type="entry name" value="SH2"/>
    <property type="match status" value="1"/>
</dbReference>
<dbReference type="EC" id="2.7.10.2" evidence="9"/>
<evidence type="ECO:0000313" key="14">
    <source>
        <dbReference type="Proteomes" id="UP000005237"/>
    </source>
</evidence>
<dbReference type="Gene3D" id="3.30.505.10">
    <property type="entry name" value="SH2 domain"/>
    <property type="match status" value="1"/>
</dbReference>
<dbReference type="Gene3D" id="1.10.510.10">
    <property type="entry name" value="Transferase(Phosphotransferase) domain 1"/>
    <property type="match status" value="1"/>
</dbReference>
<reference evidence="14" key="1">
    <citation type="submission" date="2010-08" db="EMBL/GenBank/DDBJ databases">
        <authorList>
            <consortium name="Caenorhabditis japonica Sequencing Consortium"/>
            <person name="Wilson R.K."/>
        </authorList>
    </citation>
    <scope>NUCLEOTIDE SEQUENCE [LARGE SCALE GENOMIC DNA]</scope>
    <source>
        <strain evidence="14">DF5081</strain>
    </source>
</reference>
<dbReference type="GO" id="GO:0005524">
    <property type="term" value="F:ATP binding"/>
    <property type="evidence" value="ECO:0007669"/>
    <property type="project" value="UniProtKB-UniRule"/>
</dbReference>
<dbReference type="GO" id="GO:0004715">
    <property type="term" value="F:non-membrane spanning protein tyrosine kinase activity"/>
    <property type="evidence" value="ECO:0007669"/>
    <property type="project" value="UniProtKB-EC"/>
</dbReference>
<dbReference type="Gene3D" id="3.30.200.20">
    <property type="entry name" value="Phosphorylase Kinase, domain 1"/>
    <property type="match status" value="1"/>
</dbReference>
<evidence type="ECO:0000256" key="3">
    <source>
        <dbReference type="ARBA" id="ARBA00022777"/>
    </source>
</evidence>
<dbReference type="InterPro" id="IPR020635">
    <property type="entry name" value="Tyr_kinase_cat_dom"/>
</dbReference>
<dbReference type="InterPro" id="IPR000980">
    <property type="entry name" value="SH2"/>
</dbReference>
<keyword evidence="5 9" id="KW-0829">Tyrosine-protein kinase</keyword>
<dbReference type="InterPro" id="IPR000719">
    <property type="entry name" value="Prot_kinase_dom"/>
</dbReference>
<evidence type="ECO:0000256" key="2">
    <source>
        <dbReference type="ARBA" id="ARBA00022741"/>
    </source>
</evidence>
<name>A0A8R1DRQ1_CAEJA</name>
<organism evidence="13 14">
    <name type="scientific">Caenorhabditis japonica</name>
    <dbReference type="NCBI Taxonomy" id="281687"/>
    <lineage>
        <taxon>Eukaryota</taxon>
        <taxon>Metazoa</taxon>
        <taxon>Ecdysozoa</taxon>
        <taxon>Nematoda</taxon>
        <taxon>Chromadorea</taxon>
        <taxon>Rhabditida</taxon>
        <taxon>Rhabditina</taxon>
        <taxon>Rhabditomorpha</taxon>
        <taxon>Rhabditoidea</taxon>
        <taxon>Rhabditidae</taxon>
        <taxon>Peloderinae</taxon>
        <taxon>Caenorhabditis</taxon>
    </lineage>
</organism>
<protein>
    <recommendedName>
        <fullName evidence="9">Tyrosine-protein kinase</fullName>
        <ecNumber evidence="9">2.7.10.2</ecNumber>
    </recommendedName>
</protein>
<feature type="region of interest" description="Disordered" evidence="10">
    <location>
        <begin position="69"/>
        <end position="89"/>
    </location>
</feature>
<evidence type="ECO:0000259" key="12">
    <source>
        <dbReference type="PROSITE" id="PS50011"/>
    </source>
</evidence>
<evidence type="ECO:0000256" key="7">
    <source>
        <dbReference type="PROSITE-ProRule" id="PRU00191"/>
    </source>
</evidence>
<dbReference type="CDD" id="cd00192">
    <property type="entry name" value="PTKc"/>
    <property type="match status" value="1"/>
</dbReference>
<dbReference type="PRINTS" id="PR00109">
    <property type="entry name" value="TYRKINASE"/>
</dbReference>
<keyword evidence="7" id="KW-0727">SH2 domain</keyword>
<comment type="catalytic activity">
    <reaction evidence="6 9">
        <text>L-tyrosyl-[protein] + ATP = O-phospho-L-tyrosyl-[protein] + ADP + H(+)</text>
        <dbReference type="Rhea" id="RHEA:10596"/>
        <dbReference type="Rhea" id="RHEA-COMP:10136"/>
        <dbReference type="Rhea" id="RHEA-COMP:20101"/>
        <dbReference type="ChEBI" id="CHEBI:15378"/>
        <dbReference type="ChEBI" id="CHEBI:30616"/>
        <dbReference type="ChEBI" id="CHEBI:46858"/>
        <dbReference type="ChEBI" id="CHEBI:61978"/>
        <dbReference type="ChEBI" id="CHEBI:456216"/>
        <dbReference type="EC" id="2.7.10.2"/>
    </reaction>
</comment>
<evidence type="ECO:0000256" key="4">
    <source>
        <dbReference type="ARBA" id="ARBA00022840"/>
    </source>
</evidence>
<keyword evidence="2 8" id="KW-0547">Nucleotide-binding</keyword>
<dbReference type="InterPro" id="IPR050198">
    <property type="entry name" value="Non-receptor_tyrosine_kinases"/>
</dbReference>
<dbReference type="SUPFAM" id="SSF55550">
    <property type="entry name" value="SH2 domain"/>
    <property type="match status" value="1"/>
</dbReference>
<dbReference type="EnsemblMetazoa" id="CJA10418.1">
    <property type="protein sequence ID" value="CJA10418.1"/>
    <property type="gene ID" value="WBGene00129622"/>
</dbReference>
<dbReference type="PROSITE" id="PS50011">
    <property type="entry name" value="PROTEIN_KINASE_DOM"/>
    <property type="match status" value="1"/>
</dbReference>
<evidence type="ECO:0000256" key="9">
    <source>
        <dbReference type="RuleBase" id="RU362096"/>
    </source>
</evidence>
<keyword evidence="14" id="KW-1185">Reference proteome</keyword>
<dbReference type="InterPro" id="IPR001245">
    <property type="entry name" value="Ser-Thr/Tyr_kinase_cat_dom"/>
</dbReference>
<sequence>MARKDGDDAESDHKTEMKTNGEKKMPKMSCRTRSKEPGMNRSFAERRIVDIGKSRLGITMMEKTCINKSAGRQMRTQKSVVGAGSPDASNMNSAMQDNMLKKSTSHSNLVGNKERDPKETCTTFNDSFLLNPPAIPIKDFSALEEHVVKMPNFHGYVDRDDLTVILTKNGDWLVRMSIHPDKDRKKKRTVRETASKEKCRKEKCVGKSVVISVYSTEKVVTTTPIRNLVVKLIDGKVSVDPAKQFKSLPELIQHYQKNCGSYKDGDYMLLKPIPLSSWEFQHDEIELSDRKLGEGAFGDVRVGRLKTKKVDVAVKMLKNAITESTTRDQVIELLHEARMMRILDHPNVLRTYGIAVLEEPQYLMSELCSCGALREYLKEHHATITMAEKLNFVLGSARGVEYLHSQKMIHRDLAVRNILLTEDKTPKVSDFGLAKISERYEMTEQCKIPVRYLSPETLEHFIFTPKTDVFSFGCVIWEIYENGQQPHDGKNGPTIRALIRKREFLKLSAAAPEELRKFVVDKVFVSDPENRCTMTTIVQAVEKIEKGVK</sequence>
<feature type="compositionally biased region" description="Basic and acidic residues" evidence="10">
    <location>
        <begin position="1"/>
        <end position="25"/>
    </location>
</feature>
<feature type="region of interest" description="Disordered" evidence="10">
    <location>
        <begin position="1"/>
        <end position="38"/>
    </location>
</feature>
<dbReference type="PROSITE" id="PS00109">
    <property type="entry name" value="PROTEIN_KINASE_TYR"/>
    <property type="match status" value="1"/>
</dbReference>
<dbReference type="PROSITE" id="PS00107">
    <property type="entry name" value="PROTEIN_KINASE_ATP"/>
    <property type="match status" value="1"/>
</dbReference>